<sequence length="355" mass="37770">MTTSPSPVNRQWILTSRPEGLVDESCFELRTSPVPEPGPGEALVRVVWLAFDPTQRGWLNDGDNYIDPVPLGEVMRSSGVGQVVASNNPQLAVGDWVAGMVGWQDFAIAGDTGLFGLNRVPDGIDPKAMLGIFGATGLTAYFGMVDIGRPREGDTVFVTGAAGATGSIAGQIARLLGCRVIGAAGGPEKCKWAIETAGFDACIDYRTEDLEARLRELAPNGLDVVFDGVGGTILDAALANLAERARVVVVGGIASGYGPGEPPPGPRNYLQLGIKRARMEGFIFLDYLERFPEAFGRLGEWVGTGRLVYAEDVREGLEQAPAVLRGLFEGRNLGKQLLRIAAENTVLFHFEVPGG</sequence>
<evidence type="ECO:0000313" key="4">
    <source>
        <dbReference type="Proteomes" id="UP001595712"/>
    </source>
</evidence>
<dbReference type="PANTHER" id="PTHR43205:SF7">
    <property type="entry name" value="PROSTAGLANDIN REDUCTASE 1"/>
    <property type="match status" value="1"/>
</dbReference>
<protein>
    <submittedName>
        <fullName evidence="3">NADP-dependent oxidoreductase</fullName>
        <ecNumber evidence="3">1.-.-.-</ecNumber>
    </submittedName>
</protein>
<proteinExistence type="predicted"/>
<dbReference type="InterPro" id="IPR013149">
    <property type="entry name" value="ADH-like_C"/>
</dbReference>
<dbReference type="InterPro" id="IPR041694">
    <property type="entry name" value="ADH_N_2"/>
</dbReference>
<dbReference type="InterPro" id="IPR045010">
    <property type="entry name" value="MDR_fam"/>
</dbReference>
<gene>
    <name evidence="3" type="ORF">ACFO8M_10645</name>
</gene>
<comment type="caution">
    <text evidence="3">The sequence shown here is derived from an EMBL/GenBank/DDBJ whole genome shotgun (WGS) entry which is preliminary data.</text>
</comment>
<name>A0ABV7PWG0_9ACTN</name>
<dbReference type="InterPro" id="IPR020843">
    <property type="entry name" value="ER"/>
</dbReference>
<dbReference type="InterPro" id="IPR011032">
    <property type="entry name" value="GroES-like_sf"/>
</dbReference>
<reference evidence="4" key="1">
    <citation type="journal article" date="2019" name="Int. J. Syst. Evol. Microbiol.">
        <title>The Global Catalogue of Microorganisms (GCM) 10K type strain sequencing project: providing services to taxonomists for standard genome sequencing and annotation.</title>
        <authorList>
            <consortium name="The Broad Institute Genomics Platform"/>
            <consortium name="The Broad Institute Genome Sequencing Center for Infectious Disease"/>
            <person name="Wu L."/>
            <person name="Ma J."/>
        </authorList>
    </citation>
    <scope>NUCLEOTIDE SEQUENCE [LARGE SCALE GENOMIC DNA]</scope>
    <source>
        <strain evidence="4">CGMCC 4.7396</strain>
    </source>
</reference>
<accession>A0ABV7PWG0</accession>
<dbReference type="SUPFAM" id="SSF50129">
    <property type="entry name" value="GroES-like"/>
    <property type="match status" value="1"/>
</dbReference>
<dbReference type="Proteomes" id="UP001595712">
    <property type="component" value="Unassembled WGS sequence"/>
</dbReference>
<dbReference type="SUPFAM" id="SSF51735">
    <property type="entry name" value="NAD(P)-binding Rossmann-fold domains"/>
    <property type="match status" value="1"/>
</dbReference>
<keyword evidence="1 3" id="KW-0560">Oxidoreductase</keyword>
<dbReference type="GO" id="GO:0016491">
    <property type="term" value="F:oxidoreductase activity"/>
    <property type="evidence" value="ECO:0007669"/>
    <property type="project" value="UniProtKB-KW"/>
</dbReference>
<organism evidence="3 4">
    <name type="scientific">Glycomyces rhizosphaerae</name>
    <dbReference type="NCBI Taxonomy" id="2054422"/>
    <lineage>
        <taxon>Bacteria</taxon>
        <taxon>Bacillati</taxon>
        <taxon>Actinomycetota</taxon>
        <taxon>Actinomycetes</taxon>
        <taxon>Glycomycetales</taxon>
        <taxon>Glycomycetaceae</taxon>
        <taxon>Glycomyces</taxon>
    </lineage>
</organism>
<dbReference type="EC" id="1.-.-.-" evidence="3"/>
<dbReference type="CDD" id="cd05288">
    <property type="entry name" value="PGDH"/>
    <property type="match status" value="1"/>
</dbReference>
<dbReference type="Pfam" id="PF00107">
    <property type="entry name" value="ADH_zinc_N"/>
    <property type="match status" value="1"/>
</dbReference>
<dbReference type="Gene3D" id="3.40.50.720">
    <property type="entry name" value="NAD(P)-binding Rossmann-like Domain"/>
    <property type="match status" value="1"/>
</dbReference>
<evidence type="ECO:0000259" key="2">
    <source>
        <dbReference type="SMART" id="SM00829"/>
    </source>
</evidence>
<dbReference type="EMBL" id="JBHRWO010000010">
    <property type="protein sequence ID" value="MFC3492942.1"/>
    <property type="molecule type" value="Genomic_DNA"/>
</dbReference>
<feature type="domain" description="Enoyl reductase (ER)" evidence="2">
    <location>
        <begin position="20"/>
        <end position="338"/>
    </location>
</feature>
<dbReference type="PANTHER" id="PTHR43205">
    <property type="entry name" value="PROSTAGLANDIN REDUCTASE"/>
    <property type="match status" value="1"/>
</dbReference>
<dbReference type="SMART" id="SM00829">
    <property type="entry name" value="PKS_ER"/>
    <property type="match status" value="1"/>
</dbReference>
<keyword evidence="4" id="KW-1185">Reference proteome</keyword>
<dbReference type="RefSeq" id="WP_387974454.1">
    <property type="nucleotide sequence ID" value="NZ_JBHRWO010000010.1"/>
</dbReference>
<evidence type="ECO:0000313" key="3">
    <source>
        <dbReference type="EMBL" id="MFC3492942.1"/>
    </source>
</evidence>
<dbReference type="InterPro" id="IPR036291">
    <property type="entry name" value="NAD(P)-bd_dom_sf"/>
</dbReference>
<dbReference type="Gene3D" id="3.90.180.10">
    <property type="entry name" value="Medium-chain alcohol dehydrogenases, catalytic domain"/>
    <property type="match status" value="1"/>
</dbReference>
<dbReference type="Pfam" id="PF16884">
    <property type="entry name" value="ADH_N_2"/>
    <property type="match status" value="1"/>
</dbReference>
<evidence type="ECO:0000256" key="1">
    <source>
        <dbReference type="ARBA" id="ARBA00023002"/>
    </source>
</evidence>